<comment type="subcellular location">
    <subcellularLocation>
        <location evidence="2">Cell membrane</location>
        <topology evidence="2">Multi-pass membrane protein</topology>
    </subcellularLocation>
</comment>
<keyword evidence="7 12" id="KW-0418">Kinase</keyword>
<dbReference type="Pfam" id="PF06580">
    <property type="entry name" value="His_kinase"/>
    <property type="match status" value="1"/>
</dbReference>
<evidence type="ECO:0000256" key="9">
    <source>
        <dbReference type="ARBA" id="ARBA00023136"/>
    </source>
</evidence>
<dbReference type="PROSITE" id="PS50885">
    <property type="entry name" value="HAMP"/>
    <property type="match status" value="1"/>
</dbReference>
<evidence type="ECO:0000313" key="12">
    <source>
        <dbReference type="EMBL" id="MBD0384097.1"/>
    </source>
</evidence>
<name>A0A926KV46_9BACL</name>
<feature type="transmembrane region" description="Helical" evidence="10">
    <location>
        <begin position="12"/>
        <end position="33"/>
    </location>
</feature>
<dbReference type="PRINTS" id="PR00344">
    <property type="entry name" value="BCTRLSENSOR"/>
</dbReference>
<feature type="domain" description="HAMP" evidence="11">
    <location>
        <begin position="299"/>
        <end position="354"/>
    </location>
</feature>
<accession>A0A926KV46</accession>
<keyword evidence="10" id="KW-0812">Transmembrane</keyword>
<dbReference type="Gene3D" id="6.10.340.10">
    <property type="match status" value="1"/>
</dbReference>
<dbReference type="SMART" id="SM00304">
    <property type="entry name" value="HAMP"/>
    <property type="match status" value="1"/>
</dbReference>
<evidence type="ECO:0000256" key="6">
    <source>
        <dbReference type="ARBA" id="ARBA00022679"/>
    </source>
</evidence>
<dbReference type="EMBL" id="JACVVD010000015">
    <property type="protein sequence ID" value="MBD0384097.1"/>
    <property type="molecule type" value="Genomic_DNA"/>
</dbReference>
<keyword evidence="5" id="KW-0597">Phosphoprotein</keyword>
<dbReference type="InterPro" id="IPR003660">
    <property type="entry name" value="HAMP_dom"/>
</dbReference>
<evidence type="ECO:0000256" key="10">
    <source>
        <dbReference type="SAM" id="Phobius"/>
    </source>
</evidence>
<dbReference type="InterPro" id="IPR010559">
    <property type="entry name" value="Sig_transdc_His_kin_internal"/>
</dbReference>
<dbReference type="SUPFAM" id="SSF55874">
    <property type="entry name" value="ATPase domain of HSP90 chaperone/DNA topoisomerase II/histidine kinase"/>
    <property type="match status" value="1"/>
</dbReference>
<gene>
    <name evidence="12" type="ORF">ICC18_29035</name>
</gene>
<evidence type="ECO:0000256" key="5">
    <source>
        <dbReference type="ARBA" id="ARBA00022553"/>
    </source>
</evidence>
<evidence type="ECO:0000259" key="11">
    <source>
        <dbReference type="PROSITE" id="PS50885"/>
    </source>
</evidence>
<reference evidence="12" key="1">
    <citation type="submission" date="2020-09" db="EMBL/GenBank/DDBJ databases">
        <title>Draft Genome Sequence of Paenibacillus sp. WST5.</title>
        <authorList>
            <person name="Bao Z."/>
        </authorList>
    </citation>
    <scope>NUCLEOTIDE SEQUENCE</scope>
    <source>
        <strain evidence="12">WST5</strain>
    </source>
</reference>
<keyword evidence="8" id="KW-0902">Two-component regulatory system</keyword>
<protein>
    <recommendedName>
        <fullName evidence="3">histidine kinase</fullName>
        <ecNumber evidence="3">2.7.13.3</ecNumber>
    </recommendedName>
</protein>
<evidence type="ECO:0000256" key="2">
    <source>
        <dbReference type="ARBA" id="ARBA00004651"/>
    </source>
</evidence>
<keyword evidence="10" id="KW-1133">Transmembrane helix</keyword>
<evidence type="ECO:0000256" key="8">
    <source>
        <dbReference type="ARBA" id="ARBA00023012"/>
    </source>
</evidence>
<proteinExistence type="predicted"/>
<evidence type="ECO:0000313" key="13">
    <source>
        <dbReference type="Proteomes" id="UP000650466"/>
    </source>
</evidence>
<dbReference type="GO" id="GO:0000155">
    <property type="term" value="F:phosphorelay sensor kinase activity"/>
    <property type="evidence" value="ECO:0007669"/>
    <property type="project" value="InterPro"/>
</dbReference>
<feature type="transmembrane region" description="Helical" evidence="10">
    <location>
        <begin position="280"/>
        <end position="302"/>
    </location>
</feature>
<dbReference type="GO" id="GO:0005886">
    <property type="term" value="C:plasma membrane"/>
    <property type="evidence" value="ECO:0007669"/>
    <property type="project" value="UniProtKB-SubCell"/>
</dbReference>
<organism evidence="12 13">
    <name type="scientific">Paenibacillus sedimenti</name>
    <dbReference type="NCBI Taxonomy" id="2770274"/>
    <lineage>
        <taxon>Bacteria</taxon>
        <taxon>Bacillati</taxon>
        <taxon>Bacillota</taxon>
        <taxon>Bacilli</taxon>
        <taxon>Bacillales</taxon>
        <taxon>Paenibacillaceae</taxon>
        <taxon>Paenibacillus</taxon>
    </lineage>
</organism>
<dbReference type="InterPro" id="IPR004358">
    <property type="entry name" value="Sig_transdc_His_kin-like_C"/>
</dbReference>
<dbReference type="Gene3D" id="3.30.565.10">
    <property type="entry name" value="Histidine kinase-like ATPase, C-terminal domain"/>
    <property type="match status" value="1"/>
</dbReference>
<keyword evidence="6" id="KW-0808">Transferase</keyword>
<evidence type="ECO:0000256" key="7">
    <source>
        <dbReference type="ARBA" id="ARBA00022777"/>
    </source>
</evidence>
<sequence length="586" mass="65882">MGYLKKLPIRIQLSVLVILIIVIVIFIIFTNYFKAAKVVEKKNNEYFTELIAQMNQTISSNSDVVKRIVQNISYNSPIVQQYLNETDPMAKYAKYTQLKSYISDMISMKDGILDIALIGSDGTKFNINGDINNLFPLKDEIPKKQLHYFSEMKNLPINNENKHVFIAGAQIYSITNFENTKEIGTLMIVLDANALLGSSNSPMRPSGGKIYMVDRKGNVFFTNDDSVKPGSAYSDILSLEKDGSYIVQQGVIPDIGGEIIFKLPQSELLSGIGDIRKQSFMIFIISLLLLAVPFFLVINNILQPLKKLIRLMNEIKLGKLKNLQKRISVEGYAEIIVMANEFNEMLDEIDDLTHRLLESKTRLYEAELVKKQSEMAYLQSQINPHFLYNTLESIKGIAAEEGVDKIFDMTKALALVFRYSIKGTDMVPLREELTIIKSFIYIQKIRFGNRFEVKYHFPEAILECKVPKMILQPIVENAIFHGIEPRIGEGSLQLKGEISGNIILLSVQDNGAGIEAEKLCLIKESLSAGQGLTDKIHDRTVNIGLANVNNRIKLNYGNEYGIMLKSETGMGTEVVIMIPFGSGSDV</sequence>
<keyword evidence="9 10" id="KW-0472">Membrane</keyword>
<dbReference type="EC" id="2.7.13.3" evidence="3"/>
<comment type="catalytic activity">
    <reaction evidence="1">
        <text>ATP + protein L-histidine = ADP + protein N-phospho-L-histidine.</text>
        <dbReference type="EC" id="2.7.13.3"/>
    </reaction>
</comment>
<dbReference type="InterPro" id="IPR003594">
    <property type="entry name" value="HATPase_dom"/>
</dbReference>
<dbReference type="Proteomes" id="UP000650466">
    <property type="component" value="Unassembled WGS sequence"/>
</dbReference>
<dbReference type="PANTHER" id="PTHR34220:SF7">
    <property type="entry name" value="SENSOR HISTIDINE KINASE YPDA"/>
    <property type="match status" value="1"/>
</dbReference>
<dbReference type="RefSeq" id="WP_188177876.1">
    <property type="nucleotide sequence ID" value="NZ_JACVVD010000015.1"/>
</dbReference>
<dbReference type="AlphaFoldDB" id="A0A926KV46"/>
<dbReference type="CDD" id="cd06225">
    <property type="entry name" value="HAMP"/>
    <property type="match status" value="1"/>
</dbReference>
<keyword evidence="4" id="KW-1003">Cell membrane</keyword>
<evidence type="ECO:0000256" key="1">
    <source>
        <dbReference type="ARBA" id="ARBA00000085"/>
    </source>
</evidence>
<evidence type="ECO:0000256" key="3">
    <source>
        <dbReference type="ARBA" id="ARBA00012438"/>
    </source>
</evidence>
<keyword evidence="13" id="KW-1185">Reference proteome</keyword>
<comment type="caution">
    <text evidence="12">The sequence shown here is derived from an EMBL/GenBank/DDBJ whole genome shotgun (WGS) entry which is preliminary data.</text>
</comment>
<evidence type="ECO:0000256" key="4">
    <source>
        <dbReference type="ARBA" id="ARBA00022475"/>
    </source>
</evidence>
<dbReference type="InterPro" id="IPR050640">
    <property type="entry name" value="Bact_2-comp_sensor_kinase"/>
</dbReference>
<dbReference type="PANTHER" id="PTHR34220">
    <property type="entry name" value="SENSOR HISTIDINE KINASE YPDA"/>
    <property type="match status" value="1"/>
</dbReference>
<dbReference type="InterPro" id="IPR036890">
    <property type="entry name" value="HATPase_C_sf"/>
</dbReference>
<dbReference type="Pfam" id="PF02518">
    <property type="entry name" value="HATPase_c"/>
    <property type="match status" value="1"/>
</dbReference>